<organism evidence="1 2">
    <name type="scientific">Kwoniella shandongensis</name>
    <dbReference type="NCBI Taxonomy" id="1734106"/>
    <lineage>
        <taxon>Eukaryota</taxon>
        <taxon>Fungi</taxon>
        <taxon>Dikarya</taxon>
        <taxon>Basidiomycota</taxon>
        <taxon>Agaricomycotina</taxon>
        <taxon>Tremellomycetes</taxon>
        <taxon>Tremellales</taxon>
        <taxon>Cryptococcaceae</taxon>
        <taxon>Kwoniella</taxon>
    </lineage>
</organism>
<dbReference type="KEGG" id="ksn:43592534"/>
<keyword evidence="2" id="KW-1185">Reference proteome</keyword>
<dbReference type="Proteomes" id="UP000322225">
    <property type="component" value="Chromosome 1"/>
</dbReference>
<dbReference type="GeneID" id="43592534"/>
<dbReference type="EMBL" id="CP144051">
    <property type="protein sequence ID" value="WWD15678.1"/>
    <property type="molecule type" value="Genomic_DNA"/>
</dbReference>
<reference evidence="1" key="2">
    <citation type="submission" date="2024-01" db="EMBL/GenBank/DDBJ databases">
        <title>Comparative genomics of Cryptococcus and Kwoniella reveals pathogenesis evolution and contrasting modes of karyotype evolution via chromosome fusion or intercentromeric recombination.</title>
        <authorList>
            <person name="Coelho M.A."/>
            <person name="David-Palma M."/>
            <person name="Shea T."/>
            <person name="Bowers K."/>
            <person name="McGinley-Smith S."/>
            <person name="Mohammad A.W."/>
            <person name="Gnirke A."/>
            <person name="Yurkov A.M."/>
            <person name="Nowrousian M."/>
            <person name="Sun S."/>
            <person name="Cuomo C.A."/>
            <person name="Heitman J."/>
        </authorList>
    </citation>
    <scope>NUCLEOTIDE SEQUENCE</scope>
    <source>
        <strain evidence="1">CBS 12478</strain>
    </source>
</reference>
<evidence type="ECO:0000313" key="2">
    <source>
        <dbReference type="Proteomes" id="UP000322225"/>
    </source>
</evidence>
<proteinExistence type="predicted"/>
<dbReference type="AlphaFoldDB" id="A0A5M6BNG9"/>
<protein>
    <submittedName>
        <fullName evidence="1">Uncharacterized protein</fullName>
    </submittedName>
</protein>
<dbReference type="RefSeq" id="XP_031857336.1">
    <property type="nucleotide sequence ID" value="XM_032008362.1"/>
</dbReference>
<reference evidence="1" key="1">
    <citation type="submission" date="2017-08" db="EMBL/GenBank/DDBJ databases">
        <authorList>
            <person name="Cuomo C."/>
            <person name="Billmyre B."/>
            <person name="Heitman J."/>
        </authorList>
    </citation>
    <scope>NUCLEOTIDE SEQUENCE</scope>
    <source>
        <strain evidence="1">CBS 12478</strain>
    </source>
</reference>
<evidence type="ECO:0000313" key="1">
    <source>
        <dbReference type="EMBL" id="WWD15678.1"/>
    </source>
</evidence>
<sequence length="322" mass="33870">MSSTLSSPSLKTTVCGKSCPKRPLTDAGLLNLGFHYDPVTINEALAIAHSHGGARMDRQRIKLEKDAKNGKIWYRHAEICSGHPTPKRPIVCERHRRVYYAQVCTKHAGNGTPCSPYRDGVSLTSLQDGEVTGPLGKRKRNDSIEMVTPPTLENRLVKMITTGRHREKTVIPISSSRQMIDFLSNGGDVISLIMGLAKCVDESAGMASGMVGSGSETMWTEGEALTSWNWDGGMGGVGDVAEASDAAGMGEASGTFEATGSDGLVVGTAEAGWTVGDGGSVRVGGMGEAAGFGTTSQISSEDIGEAGMGDILRYLEGFGDLP</sequence>
<accession>A0A5M6BNG9</accession>
<name>A0A5M6BNG9_9TREE</name>
<gene>
    <name evidence="1" type="ORF">CI109_100100</name>
</gene>